<organism evidence="12 13">
    <name type="scientific">Consotaella salsifontis</name>
    <dbReference type="NCBI Taxonomy" id="1365950"/>
    <lineage>
        <taxon>Bacteria</taxon>
        <taxon>Pseudomonadati</taxon>
        <taxon>Pseudomonadota</taxon>
        <taxon>Alphaproteobacteria</taxon>
        <taxon>Hyphomicrobiales</taxon>
        <taxon>Aurantimonadaceae</taxon>
        <taxon>Consotaella</taxon>
    </lineage>
</organism>
<dbReference type="InterPro" id="IPR047215">
    <property type="entry name" value="Galactose_mutarotase-like"/>
</dbReference>
<evidence type="ECO:0000256" key="1">
    <source>
        <dbReference type="ARBA" id="ARBA00001614"/>
    </source>
</evidence>
<gene>
    <name evidence="12" type="ORF">SAMN05428963_104175</name>
</gene>
<dbReference type="PROSITE" id="PS00545">
    <property type="entry name" value="ALDOSE_1_EPIMERASE"/>
    <property type="match status" value="1"/>
</dbReference>
<keyword evidence="7 8" id="KW-0119">Carbohydrate metabolism</keyword>
<feature type="binding site" evidence="11">
    <location>
        <begin position="175"/>
        <end position="177"/>
    </location>
    <ligand>
        <name>beta-D-galactose</name>
        <dbReference type="ChEBI" id="CHEBI:27667"/>
    </ligand>
</feature>
<keyword evidence="6 8" id="KW-0413">Isomerase</keyword>
<reference evidence="12 13" key="1">
    <citation type="submission" date="2017-02" db="EMBL/GenBank/DDBJ databases">
        <authorList>
            <person name="Peterson S.W."/>
        </authorList>
    </citation>
    <scope>NUCLEOTIDE SEQUENCE [LARGE SCALE GENOMIC DNA]</scope>
    <source>
        <strain evidence="12 13">USBA 369</strain>
    </source>
</reference>
<accession>A0A1T4PUQ6</accession>
<comment type="pathway">
    <text evidence="2 8">Carbohydrate metabolism; hexose metabolism.</text>
</comment>
<dbReference type="SUPFAM" id="SSF74650">
    <property type="entry name" value="Galactose mutarotase-like"/>
    <property type="match status" value="1"/>
</dbReference>
<dbReference type="UniPathway" id="UPA00242"/>
<dbReference type="EC" id="5.1.3.3" evidence="4 8"/>
<dbReference type="Gene3D" id="2.70.98.10">
    <property type="match status" value="1"/>
</dbReference>
<dbReference type="Pfam" id="PF01263">
    <property type="entry name" value="Aldose_epim"/>
    <property type="match status" value="1"/>
</dbReference>
<name>A0A1T4PUQ6_9HYPH</name>
<evidence type="ECO:0000256" key="2">
    <source>
        <dbReference type="ARBA" id="ARBA00005028"/>
    </source>
</evidence>
<comment type="catalytic activity">
    <reaction evidence="1 8">
        <text>alpha-D-glucose = beta-D-glucose</text>
        <dbReference type="Rhea" id="RHEA:10264"/>
        <dbReference type="ChEBI" id="CHEBI:15903"/>
        <dbReference type="ChEBI" id="CHEBI:17925"/>
        <dbReference type="EC" id="5.1.3.3"/>
    </reaction>
</comment>
<dbReference type="EMBL" id="FUXL01000004">
    <property type="protein sequence ID" value="SJZ95282.1"/>
    <property type="molecule type" value="Genomic_DNA"/>
</dbReference>
<dbReference type="GO" id="GO:0006006">
    <property type="term" value="P:glucose metabolic process"/>
    <property type="evidence" value="ECO:0007669"/>
    <property type="project" value="TreeGrafter"/>
</dbReference>
<feature type="binding site" evidence="10">
    <location>
        <position position="235"/>
    </location>
    <ligand>
        <name>beta-D-galactose</name>
        <dbReference type="ChEBI" id="CHEBI:27667"/>
    </ligand>
</feature>
<protein>
    <recommendedName>
        <fullName evidence="5 8">Aldose 1-epimerase</fullName>
        <ecNumber evidence="4 8">5.1.3.3</ecNumber>
    </recommendedName>
</protein>
<dbReference type="CDD" id="cd09019">
    <property type="entry name" value="galactose_mutarotase_like"/>
    <property type="match status" value="1"/>
</dbReference>
<evidence type="ECO:0000313" key="13">
    <source>
        <dbReference type="Proteomes" id="UP000190135"/>
    </source>
</evidence>
<dbReference type="PANTHER" id="PTHR10091">
    <property type="entry name" value="ALDOSE-1-EPIMERASE"/>
    <property type="match status" value="1"/>
</dbReference>
<dbReference type="InterPro" id="IPR018052">
    <property type="entry name" value="Ald1_epimerase_CS"/>
</dbReference>
<dbReference type="PIRSF" id="PIRSF005096">
    <property type="entry name" value="GALM"/>
    <property type="match status" value="1"/>
</dbReference>
<dbReference type="GO" id="GO:0033499">
    <property type="term" value="P:galactose catabolic process via UDP-galactose, Leloir pathway"/>
    <property type="evidence" value="ECO:0007669"/>
    <property type="project" value="TreeGrafter"/>
</dbReference>
<dbReference type="STRING" id="1365950.SAMN05428963_104175"/>
<dbReference type="InterPro" id="IPR014718">
    <property type="entry name" value="GH-type_carb-bd"/>
</dbReference>
<dbReference type="OrthoDB" id="9779408at2"/>
<feature type="active site" description="Proton donor" evidence="9">
    <location>
        <position position="175"/>
    </location>
</feature>
<evidence type="ECO:0000256" key="4">
    <source>
        <dbReference type="ARBA" id="ARBA00013185"/>
    </source>
</evidence>
<evidence type="ECO:0000256" key="9">
    <source>
        <dbReference type="PIRSR" id="PIRSR005096-1"/>
    </source>
</evidence>
<dbReference type="InterPro" id="IPR015443">
    <property type="entry name" value="Aldose_1-epimerase"/>
</dbReference>
<dbReference type="InterPro" id="IPR011013">
    <property type="entry name" value="Gal_mutarotase_sf_dom"/>
</dbReference>
<evidence type="ECO:0000256" key="3">
    <source>
        <dbReference type="ARBA" id="ARBA00006206"/>
    </source>
</evidence>
<evidence type="ECO:0000256" key="6">
    <source>
        <dbReference type="ARBA" id="ARBA00023235"/>
    </source>
</evidence>
<dbReference type="Proteomes" id="UP000190135">
    <property type="component" value="Unassembled WGS sequence"/>
</dbReference>
<dbReference type="AlphaFoldDB" id="A0A1T4PUQ6"/>
<keyword evidence="13" id="KW-1185">Reference proteome</keyword>
<feature type="binding site" evidence="11">
    <location>
        <begin position="77"/>
        <end position="78"/>
    </location>
    <ligand>
        <name>beta-D-galactose</name>
        <dbReference type="ChEBI" id="CHEBI:27667"/>
    </ligand>
</feature>
<proteinExistence type="inferred from homology"/>
<evidence type="ECO:0000256" key="7">
    <source>
        <dbReference type="ARBA" id="ARBA00023277"/>
    </source>
</evidence>
<evidence type="ECO:0000256" key="10">
    <source>
        <dbReference type="PIRSR" id="PIRSR005096-2"/>
    </source>
</evidence>
<dbReference type="GO" id="GO:0030246">
    <property type="term" value="F:carbohydrate binding"/>
    <property type="evidence" value="ECO:0007669"/>
    <property type="project" value="InterPro"/>
</dbReference>
<evidence type="ECO:0000256" key="8">
    <source>
        <dbReference type="PIRNR" id="PIRNR005096"/>
    </source>
</evidence>
<evidence type="ECO:0000256" key="5">
    <source>
        <dbReference type="ARBA" id="ARBA00014165"/>
    </source>
</evidence>
<comment type="similarity">
    <text evidence="3 8">Belongs to the aldose epimerase family.</text>
</comment>
<evidence type="ECO:0000313" key="12">
    <source>
        <dbReference type="EMBL" id="SJZ95282.1"/>
    </source>
</evidence>
<sequence>MERRTIGELDGSAIEEVVLSTPEGARASIITIGATVRDLKVPLRDGSLRRVVLGFQDVDSYRDNPCYIGVTAGRCCNRIDGGRFTLDGKTYQLALNNNGTLHLHGGDKGFSRSNWTIAEAGDDFVTLTLTSPDGDDGYPGKVEATCRYQLKSPATLSIEMTATTDAATPINLTNHAYFNLDEGSSSHDHWLEIDAELYTPSLPSLIPTGEILKVEGTPYDFRAMRRIGGAGVGYDTNWVLGGTRGEMQEVARLSSPKRDLDLVVATDQPGILMYDGSTLLQAGEGLDGQKHVPHAALCLETQHFVNSVNTRHFPSVVLRPGETYRHRCDYRFEAK</sequence>
<dbReference type="RefSeq" id="WP_078707708.1">
    <property type="nucleotide sequence ID" value="NZ_FUXL01000004.1"/>
</dbReference>
<feature type="active site" description="Proton acceptor" evidence="9">
    <location>
        <position position="300"/>
    </location>
</feature>
<dbReference type="InterPro" id="IPR008183">
    <property type="entry name" value="Aldose_1/G6P_1-epimerase"/>
</dbReference>
<dbReference type="PANTHER" id="PTHR10091:SF0">
    <property type="entry name" value="GALACTOSE MUTAROTASE"/>
    <property type="match status" value="1"/>
</dbReference>
<dbReference type="NCBIfam" id="NF008277">
    <property type="entry name" value="PRK11055.1"/>
    <property type="match status" value="1"/>
</dbReference>
<dbReference type="GO" id="GO:0004034">
    <property type="term" value="F:aldose 1-epimerase activity"/>
    <property type="evidence" value="ECO:0007669"/>
    <property type="project" value="UniProtKB-EC"/>
</dbReference>
<evidence type="ECO:0000256" key="11">
    <source>
        <dbReference type="PIRSR" id="PIRSR005096-3"/>
    </source>
</evidence>